<dbReference type="AlphaFoldDB" id="A0A1W1CUQ6"/>
<organism evidence="5">
    <name type="scientific">hydrothermal vent metagenome</name>
    <dbReference type="NCBI Taxonomy" id="652676"/>
    <lineage>
        <taxon>unclassified sequences</taxon>
        <taxon>metagenomes</taxon>
        <taxon>ecological metagenomes</taxon>
    </lineage>
</organism>
<evidence type="ECO:0000259" key="4">
    <source>
        <dbReference type="SMART" id="SM00470"/>
    </source>
</evidence>
<dbReference type="Pfam" id="PF17762">
    <property type="entry name" value="HTH_ParB"/>
    <property type="match status" value="1"/>
</dbReference>
<dbReference type="GO" id="GO:0005694">
    <property type="term" value="C:chromosome"/>
    <property type="evidence" value="ECO:0007669"/>
    <property type="project" value="TreeGrafter"/>
</dbReference>
<dbReference type="InterPro" id="IPR003115">
    <property type="entry name" value="ParB_N"/>
</dbReference>
<dbReference type="InterPro" id="IPR041468">
    <property type="entry name" value="HTH_ParB/Spo0J"/>
</dbReference>
<dbReference type="SUPFAM" id="SSF110849">
    <property type="entry name" value="ParB/Sulfiredoxin"/>
    <property type="match status" value="1"/>
</dbReference>
<comment type="similarity">
    <text evidence="1">Belongs to the ParB family.</text>
</comment>
<evidence type="ECO:0000256" key="1">
    <source>
        <dbReference type="ARBA" id="ARBA00006295"/>
    </source>
</evidence>
<dbReference type="PANTHER" id="PTHR33375:SF1">
    <property type="entry name" value="CHROMOSOME-PARTITIONING PROTEIN PARB-RELATED"/>
    <property type="match status" value="1"/>
</dbReference>
<evidence type="ECO:0000256" key="2">
    <source>
        <dbReference type="ARBA" id="ARBA00022829"/>
    </source>
</evidence>
<protein>
    <submittedName>
        <fullName evidence="5">Chromosome (Plasmid) partitioning protein ParB</fullName>
    </submittedName>
</protein>
<dbReference type="Pfam" id="PF02195">
    <property type="entry name" value="ParB_N"/>
    <property type="match status" value="1"/>
</dbReference>
<dbReference type="Gene3D" id="1.10.10.2830">
    <property type="match status" value="1"/>
</dbReference>
<proteinExistence type="inferred from homology"/>
<keyword evidence="2" id="KW-0159">Chromosome partition</keyword>
<dbReference type="FunFam" id="3.90.1530.30:FF:000001">
    <property type="entry name" value="Chromosome partitioning protein ParB"/>
    <property type="match status" value="1"/>
</dbReference>
<dbReference type="CDD" id="cd16393">
    <property type="entry name" value="SPO0J_N"/>
    <property type="match status" value="1"/>
</dbReference>
<dbReference type="InterPro" id="IPR050336">
    <property type="entry name" value="Chromosome_partition/occlusion"/>
</dbReference>
<name>A0A1W1CUQ6_9ZZZZ</name>
<dbReference type="GO" id="GO:0003677">
    <property type="term" value="F:DNA binding"/>
    <property type="evidence" value="ECO:0007669"/>
    <property type="project" value="UniProtKB-KW"/>
</dbReference>
<dbReference type="InterPro" id="IPR036086">
    <property type="entry name" value="ParB/Sulfiredoxin_sf"/>
</dbReference>
<dbReference type="SMART" id="SM00470">
    <property type="entry name" value="ParB"/>
    <property type="match status" value="1"/>
</dbReference>
<dbReference type="GO" id="GO:0007059">
    <property type="term" value="P:chromosome segregation"/>
    <property type="evidence" value="ECO:0007669"/>
    <property type="project" value="UniProtKB-KW"/>
</dbReference>
<gene>
    <name evidence="5" type="ORF">MNB_SV-14-355</name>
</gene>
<feature type="domain" description="ParB-like N-terminal" evidence="4">
    <location>
        <begin position="34"/>
        <end position="125"/>
    </location>
</feature>
<evidence type="ECO:0000256" key="3">
    <source>
        <dbReference type="ARBA" id="ARBA00023125"/>
    </source>
</evidence>
<dbReference type="FunFam" id="1.10.10.2830:FF:000001">
    <property type="entry name" value="Chromosome partitioning protein ParB"/>
    <property type="match status" value="1"/>
</dbReference>
<evidence type="ECO:0000313" key="5">
    <source>
        <dbReference type="EMBL" id="SFV69544.1"/>
    </source>
</evidence>
<dbReference type="InterPro" id="IPR004437">
    <property type="entry name" value="ParB/RepB/Spo0J"/>
</dbReference>
<sequence>MALGRGLGAILEEVSQAYDNEVGEIQITPPDQIRYIDVDEITPNPYQPRKHFEQDALLELSESILHHGLLQPIVVIEKDDGYLLVAGERRLRAHKLAGLETIKAVIADVDIDEAKLRELALLENIQRENLNAMELAHSYDELLKVYNITHDELSTVVHKSRSQITNTLRLLALSNYVQKRLTDGTISQGHAKILVGFKEDEQKILLDTIISRKLSVRQTELLAKNKRQSLKVVNKKEKESNFLNSYKKNISDRLPFAFKLKNNSIEINFKDKQEIENFLQILEK</sequence>
<dbReference type="Gene3D" id="3.90.1530.30">
    <property type="match status" value="1"/>
</dbReference>
<dbReference type="GO" id="GO:0045881">
    <property type="term" value="P:positive regulation of sporulation resulting in formation of a cellular spore"/>
    <property type="evidence" value="ECO:0007669"/>
    <property type="project" value="TreeGrafter"/>
</dbReference>
<dbReference type="NCBIfam" id="TIGR00180">
    <property type="entry name" value="parB_part"/>
    <property type="match status" value="1"/>
</dbReference>
<dbReference type="EMBL" id="FPHN01000278">
    <property type="protein sequence ID" value="SFV69544.1"/>
    <property type="molecule type" value="Genomic_DNA"/>
</dbReference>
<reference evidence="5" key="1">
    <citation type="submission" date="2016-10" db="EMBL/GenBank/DDBJ databases">
        <authorList>
            <person name="de Groot N.N."/>
        </authorList>
    </citation>
    <scope>NUCLEOTIDE SEQUENCE</scope>
</reference>
<dbReference type="PANTHER" id="PTHR33375">
    <property type="entry name" value="CHROMOSOME-PARTITIONING PROTEIN PARB-RELATED"/>
    <property type="match status" value="1"/>
</dbReference>
<accession>A0A1W1CUQ6</accession>
<keyword evidence="3" id="KW-0238">DNA-binding</keyword>